<name>A0A7C5VK53_9DEIN</name>
<reference evidence="1" key="1">
    <citation type="journal article" date="2020" name="mSystems">
        <title>Genome- and Community-Level Interaction Insights into Carbon Utilization and Element Cycling Functions of Hydrothermarchaeota in Hydrothermal Sediment.</title>
        <authorList>
            <person name="Zhou Z."/>
            <person name="Liu Y."/>
            <person name="Xu W."/>
            <person name="Pan J."/>
            <person name="Luo Z.H."/>
            <person name="Li M."/>
        </authorList>
    </citation>
    <scope>NUCLEOTIDE SEQUENCE [LARGE SCALE GENOMIC DNA]</scope>
    <source>
        <strain evidence="1">SpSt-1071</strain>
    </source>
</reference>
<evidence type="ECO:0000313" key="1">
    <source>
        <dbReference type="EMBL" id="HHM68414.1"/>
    </source>
</evidence>
<gene>
    <name evidence="1" type="ORF">ENM28_06900</name>
</gene>
<sequence>MRGGALVLLAGLALSLAFRLAGADPLLVLLPLIPGLLVRLPEEKGKTRVRRRARQRGTEVVYLVREEPVPCGPGWGEEKGWA</sequence>
<accession>A0A7C5VK53</accession>
<protein>
    <submittedName>
        <fullName evidence="1">Uncharacterized protein</fullName>
    </submittedName>
</protein>
<comment type="caution">
    <text evidence="1">The sequence shown here is derived from an EMBL/GenBank/DDBJ whole genome shotgun (WGS) entry which is preliminary data.</text>
</comment>
<proteinExistence type="predicted"/>
<dbReference type="AlphaFoldDB" id="A0A7C5VK53"/>
<dbReference type="EMBL" id="DRXE01000251">
    <property type="protein sequence ID" value="HHM68414.1"/>
    <property type="molecule type" value="Genomic_DNA"/>
</dbReference>
<organism evidence="1">
    <name type="scientific">Thermus caliditerrae</name>
    <dbReference type="NCBI Taxonomy" id="1330700"/>
    <lineage>
        <taxon>Bacteria</taxon>
        <taxon>Thermotogati</taxon>
        <taxon>Deinococcota</taxon>
        <taxon>Deinococci</taxon>
        <taxon>Thermales</taxon>
        <taxon>Thermaceae</taxon>
        <taxon>Thermus</taxon>
    </lineage>
</organism>